<proteinExistence type="predicted"/>
<dbReference type="GO" id="GO:0004523">
    <property type="term" value="F:RNA-DNA hybrid ribonuclease activity"/>
    <property type="evidence" value="ECO:0007669"/>
    <property type="project" value="InterPro"/>
</dbReference>
<organism evidence="3 4">
    <name type="scientific">Rhodofomes roseus</name>
    <dbReference type="NCBI Taxonomy" id="34475"/>
    <lineage>
        <taxon>Eukaryota</taxon>
        <taxon>Fungi</taxon>
        <taxon>Dikarya</taxon>
        <taxon>Basidiomycota</taxon>
        <taxon>Agaricomycotina</taxon>
        <taxon>Agaricomycetes</taxon>
        <taxon>Polyporales</taxon>
        <taxon>Rhodofomes</taxon>
    </lineage>
</organism>
<dbReference type="InterPro" id="IPR036397">
    <property type="entry name" value="RNaseH_sf"/>
</dbReference>
<name>A0A4Y9Y0K3_9APHY</name>
<dbReference type="Proteomes" id="UP000298390">
    <property type="component" value="Unassembled WGS sequence"/>
</dbReference>
<evidence type="ECO:0000313" key="3">
    <source>
        <dbReference type="EMBL" id="TFY56014.1"/>
    </source>
</evidence>
<sequence length="227" mass="25968">MRWVPGHKGIEGNELADQEAKKAARGDSSPVEDLPGWLRAKLPISLSRLRQTLNATITTRAHEEWKDSPRAVKMDRIDEDMPSKKYCKIAYSLPRRHASLLIQLRTEHVPLRRHLHRMQLVDSPNCQHCDRGVREMVFHYLLECPGYRNARARLEREIGPAAKSIRHLLNSTETVRALFRFVHDTGRFTATYGDLALAEPEERGKKGKKKTPGRGRHVEGRQETGDG</sequence>
<accession>A0A4Y9Y0K3</accession>
<evidence type="ECO:0000313" key="4">
    <source>
        <dbReference type="Proteomes" id="UP000298390"/>
    </source>
</evidence>
<feature type="compositionally biased region" description="Basic residues" evidence="1">
    <location>
        <begin position="205"/>
        <end position="215"/>
    </location>
</feature>
<feature type="region of interest" description="Disordered" evidence="1">
    <location>
        <begin position="199"/>
        <end position="227"/>
    </location>
</feature>
<evidence type="ECO:0000259" key="2">
    <source>
        <dbReference type="PROSITE" id="PS50879"/>
    </source>
</evidence>
<dbReference type="InterPro" id="IPR012337">
    <property type="entry name" value="RNaseH-like_sf"/>
</dbReference>
<feature type="compositionally biased region" description="Basic and acidic residues" evidence="1">
    <location>
        <begin position="216"/>
        <end position="227"/>
    </location>
</feature>
<dbReference type="PROSITE" id="PS50879">
    <property type="entry name" value="RNASE_H_1"/>
    <property type="match status" value="1"/>
</dbReference>
<dbReference type="Gene3D" id="3.30.420.10">
    <property type="entry name" value="Ribonuclease H-like superfamily/Ribonuclease H"/>
    <property type="match status" value="1"/>
</dbReference>
<feature type="region of interest" description="Disordered" evidence="1">
    <location>
        <begin position="1"/>
        <end position="32"/>
    </location>
</feature>
<dbReference type="EMBL" id="SEKV01000541">
    <property type="protein sequence ID" value="TFY56014.1"/>
    <property type="molecule type" value="Genomic_DNA"/>
</dbReference>
<dbReference type="AlphaFoldDB" id="A0A4Y9Y0K3"/>
<comment type="caution">
    <text evidence="3">The sequence shown here is derived from an EMBL/GenBank/DDBJ whole genome shotgun (WGS) entry which is preliminary data.</text>
</comment>
<reference evidence="3 4" key="1">
    <citation type="submission" date="2019-01" db="EMBL/GenBank/DDBJ databases">
        <title>Genome sequencing of the rare red list fungi Fomitopsis rosea.</title>
        <authorList>
            <person name="Buettner E."/>
            <person name="Kellner H."/>
        </authorList>
    </citation>
    <scope>NUCLEOTIDE SEQUENCE [LARGE SCALE GENOMIC DNA]</scope>
    <source>
        <strain evidence="3 4">DSM 105464</strain>
    </source>
</reference>
<feature type="domain" description="RNase H type-1" evidence="2">
    <location>
        <begin position="1"/>
        <end position="25"/>
    </location>
</feature>
<protein>
    <recommendedName>
        <fullName evidence="2">RNase H type-1 domain-containing protein</fullName>
    </recommendedName>
</protein>
<gene>
    <name evidence="3" type="ORF">EVJ58_g7895</name>
</gene>
<dbReference type="SUPFAM" id="SSF53098">
    <property type="entry name" value="Ribonuclease H-like"/>
    <property type="match status" value="1"/>
</dbReference>
<dbReference type="InterPro" id="IPR002156">
    <property type="entry name" value="RNaseH_domain"/>
</dbReference>
<evidence type="ECO:0000256" key="1">
    <source>
        <dbReference type="SAM" id="MobiDB-lite"/>
    </source>
</evidence>
<dbReference type="GO" id="GO:0003676">
    <property type="term" value="F:nucleic acid binding"/>
    <property type="evidence" value="ECO:0007669"/>
    <property type="project" value="InterPro"/>
</dbReference>
<dbReference type="STRING" id="34475.A0A4Y9Y0K3"/>